<name>A0A4C1Z3D5_EUMVA</name>
<organism evidence="1 2">
    <name type="scientific">Eumeta variegata</name>
    <name type="common">Bagworm moth</name>
    <name type="synonym">Eumeta japonica</name>
    <dbReference type="NCBI Taxonomy" id="151549"/>
    <lineage>
        <taxon>Eukaryota</taxon>
        <taxon>Metazoa</taxon>
        <taxon>Ecdysozoa</taxon>
        <taxon>Arthropoda</taxon>
        <taxon>Hexapoda</taxon>
        <taxon>Insecta</taxon>
        <taxon>Pterygota</taxon>
        <taxon>Neoptera</taxon>
        <taxon>Endopterygota</taxon>
        <taxon>Lepidoptera</taxon>
        <taxon>Glossata</taxon>
        <taxon>Ditrysia</taxon>
        <taxon>Tineoidea</taxon>
        <taxon>Psychidae</taxon>
        <taxon>Oiketicinae</taxon>
        <taxon>Eumeta</taxon>
    </lineage>
</organism>
<evidence type="ECO:0000313" key="1">
    <source>
        <dbReference type="EMBL" id="GBP81663.1"/>
    </source>
</evidence>
<keyword evidence="2" id="KW-1185">Reference proteome</keyword>
<accession>A0A4C1Z3D5</accession>
<dbReference type="Proteomes" id="UP000299102">
    <property type="component" value="Unassembled WGS sequence"/>
</dbReference>
<gene>
    <name evidence="1" type="ORF">EVAR_28752_1</name>
</gene>
<dbReference type="EMBL" id="BGZK01001523">
    <property type="protein sequence ID" value="GBP81663.1"/>
    <property type="molecule type" value="Genomic_DNA"/>
</dbReference>
<sequence>MFIVGKEHRRLFPWEVTISQRQTRMMPNEVRLPRYRFRSEYLQAHDLQVVVQGDRCLATSPMERVAMALWPALLAAACAAAVEETVAVPLSPRLRPLLPWN</sequence>
<reference evidence="1 2" key="1">
    <citation type="journal article" date="2019" name="Commun. Biol.">
        <title>The bagworm genome reveals a unique fibroin gene that provides high tensile strength.</title>
        <authorList>
            <person name="Kono N."/>
            <person name="Nakamura H."/>
            <person name="Ohtoshi R."/>
            <person name="Tomita M."/>
            <person name="Numata K."/>
            <person name="Arakawa K."/>
        </authorList>
    </citation>
    <scope>NUCLEOTIDE SEQUENCE [LARGE SCALE GENOMIC DNA]</scope>
</reference>
<dbReference type="AlphaFoldDB" id="A0A4C1Z3D5"/>
<comment type="caution">
    <text evidence="1">The sequence shown here is derived from an EMBL/GenBank/DDBJ whole genome shotgun (WGS) entry which is preliminary data.</text>
</comment>
<protein>
    <submittedName>
        <fullName evidence="1">Uncharacterized protein</fullName>
    </submittedName>
</protein>
<proteinExistence type="predicted"/>
<evidence type="ECO:0000313" key="2">
    <source>
        <dbReference type="Proteomes" id="UP000299102"/>
    </source>
</evidence>